<sequence>MSNDKRRSMITHVNQHWIPRSYLKAWCDPNHPNKVVHTYKSDGTYDCWRPPSRIFSAEDLYTIESNGQRDLATERILNRIEDVFLKKIRDLSRGCDLDDGHRAAIALYTATIRSPRARDHWQAFKDRVVAVGNEMEQALRRATPEERARMAAISSIGARDRRRSMTLDEARAAAIEPFGKWLLRHIRIEAETLEQLNLTIVEAPEGIGFITSDNPVVWYNANRPLEEQGRFGLGSPGIEVTMPLTPRLCALFDRTKRTGRANADQAYVDMINMRTLAFCDERFVASSSELVVDWRQS</sequence>
<dbReference type="Pfam" id="PF14022">
    <property type="entry name" value="DUF4238"/>
    <property type="match status" value="1"/>
</dbReference>
<gene>
    <name evidence="1" type="ORF">ABS767_06285</name>
</gene>
<evidence type="ECO:0000313" key="1">
    <source>
        <dbReference type="EMBL" id="MFL9840566.1"/>
    </source>
</evidence>
<evidence type="ECO:0000313" key="2">
    <source>
        <dbReference type="Proteomes" id="UP001629244"/>
    </source>
</evidence>
<protein>
    <submittedName>
        <fullName evidence="1">DUF4238 domain-containing protein</fullName>
    </submittedName>
</protein>
<dbReference type="RefSeq" id="WP_408077501.1">
    <property type="nucleotide sequence ID" value="NZ_JBELQC010000001.1"/>
</dbReference>
<keyword evidence="2" id="KW-1185">Reference proteome</keyword>
<comment type="caution">
    <text evidence="1">The sequence shown here is derived from an EMBL/GenBank/DDBJ whole genome shotgun (WGS) entry which is preliminary data.</text>
</comment>
<organism evidence="1 2">
    <name type="scientific">Sphingomonas plantiphila</name>
    <dbReference type="NCBI Taxonomy" id="3163295"/>
    <lineage>
        <taxon>Bacteria</taxon>
        <taxon>Pseudomonadati</taxon>
        <taxon>Pseudomonadota</taxon>
        <taxon>Alphaproteobacteria</taxon>
        <taxon>Sphingomonadales</taxon>
        <taxon>Sphingomonadaceae</taxon>
        <taxon>Sphingomonas</taxon>
    </lineage>
</organism>
<dbReference type="Proteomes" id="UP001629244">
    <property type="component" value="Unassembled WGS sequence"/>
</dbReference>
<dbReference type="EMBL" id="JBELQC010000001">
    <property type="protein sequence ID" value="MFL9840566.1"/>
    <property type="molecule type" value="Genomic_DNA"/>
</dbReference>
<dbReference type="InterPro" id="IPR025332">
    <property type="entry name" value="DUF4238"/>
</dbReference>
<reference evidence="1 2" key="1">
    <citation type="submission" date="2024-06" db="EMBL/GenBank/DDBJ databases">
        <authorList>
            <person name="Kaempfer P."/>
            <person name="Viver T."/>
        </authorList>
    </citation>
    <scope>NUCLEOTIDE SEQUENCE [LARGE SCALE GENOMIC DNA]</scope>
    <source>
        <strain evidence="1 2">ST-64</strain>
    </source>
</reference>
<accession>A0ABW8YJW6</accession>
<proteinExistence type="predicted"/>
<name>A0ABW8YJW6_9SPHN</name>